<feature type="domain" description="N-acetyltransferase" evidence="1">
    <location>
        <begin position="161"/>
        <end position="302"/>
    </location>
</feature>
<dbReference type="CDD" id="cd04301">
    <property type="entry name" value="NAT_SF"/>
    <property type="match status" value="1"/>
</dbReference>
<dbReference type="InterPro" id="IPR016181">
    <property type="entry name" value="Acyl_CoA_acyltransferase"/>
</dbReference>
<dbReference type="InterPro" id="IPR052523">
    <property type="entry name" value="Trichothecene_AcTrans"/>
</dbReference>
<dbReference type="EMBL" id="JASJQH010009298">
    <property type="protein sequence ID" value="KAK9680133.1"/>
    <property type="molecule type" value="Genomic_DNA"/>
</dbReference>
<accession>A0ABR2VN94</accession>
<dbReference type="Gene3D" id="3.40.630.30">
    <property type="match status" value="1"/>
</dbReference>
<proteinExistence type="predicted"/>
<dbReference type="SUPFAM" id="SSF55729">
    <property type="entry name" value="Acyl-CoA N-acyltransferases (Nat)"/>
    <property type="match status" value="1"/>
</dbReference>
<name>A0ABR2VN94_9FUNG</name>
<dbReference type="PROSITE" id="PS51186">
    <property type="entry name" value="GNAT"/>
    <property type="match status" value="1"/>
</dbReference>
<dbReference type="PANTHER" id="PTHR42791:SF1">
    <property type="entry name" value="N-ACETYLTRANSFERASE DOMAIN-CONTAINING PROTEIN"/>
    <property type="match status" value="1"/>
</dbReference>
<dbReference type="PANTHER" id="PTHR42791">
    <property type="entry name" value="GNAT FAMILY ACETYLTRANSFERASE"/>
    <property type="match status" value="1"/>
</dbReference>
<sequence length="302" mass="33470">MAQAEDPNARRSQPELVATTGYEVMEADENVETDAYLSDETIILDNFVTKVTLGAKSLDNVEVTERNNVVKVDSGVPSDTFNVIIPMSKGTENSFQELLRSVQTLQMKGFPMSIWVDDRFISCHLTSMLKTMGFQEAESNITMRKNISSNILPFETLKGTLDIRQVMSAVDVLIYSDIFKSLFGDSIESKAIGEYFNKVALIFDSSQSAVQMYIGFANGRAVSTGCIVEADHSYGIYDLITKEKERGKGYGSAMFQYLLNQLDGSKHKPCILQASPDGLGIYKKAGFESIGEMIVFEAKCRL</sequence>
<evidence type="ECO:0000313" key="3">
    <source>
        <dbReference type="Proteomes" id="UP001479436"/>
    </source>
</evidence>
<dbReference type="Proteomes" id="UP001479436">
    <property type="component" value="Unassembled WGS sequence"/>
</dbReference>
<keyword evidence="3" id="KW-1185">Reference proteome</keyword>
<reference evidence="2 3" key="1">
    <citation type="submission" date="2023-04" db="EMBL/GenBank/DDBJ databases">
        <title>Genome of Basidiobolus ranarum AG-B5.</title>
        <authorList>
            <person name="Stajich J.E."/>
            <person name="Carter-House D."/>
            <person name="Gryganskyi A."/>
        </authorList>
    </citation>
    <scope>NUCLEOTIDE SEQUENCE [LARGE SCALE GENOMIC DNA]</scope>
    <source>
        <strain evidence="2 3">AG-B5</strain>
    </source>
</reference>
<organism evidence="2 3">
    <name type="scientific">Basidiobolus ranarum</name>
    <dbReference type="NCBI Taxonomy" id="34480"/>
    <lineage>
        <taxon>Eukaryota</taxon>
        <taxon>Fungi</taxon>
        <taxon>Fungi incertae sedis</taxon>
        <taxon>Zoopagomycota</taxon>
        <taxon>Entomophthoromycotina</taxon>
        <taxon>Basidiobolomycetes</taxon>
        <taxon>Basidiobolales</taxon>
        <taxon>Basidiobolaceae</taxon>
        <taxon>Basidiobolus</taxon>
    </lineage>
</organism>
<dbReference type="Pfam" id="PF13673">
    <property type="entry name" value="Acetyltransf_10"/>
    <property type="match status" value="1"/>
</dbReference>
<gene>
    <name evidence="2" type="ORF">K7432_016033</name>
</gene>
<evidence type="ECO:0000313" key="2">
    <source>
        <dbReference type="EMBL" id="KAK9680133.1"/>
    </source>
</evidence>
<dbReference type="InterPro" id="IPR000182">
    <property type="entry name" value="GNAT_dom"/>
</dbReference>
<comment type="caution">
    <text evidence="2">The sequence shown here is derived from an EMBL/GenBank/DDBJ whole genome shotgun (WGS) entry which is preliminary data.</text>
</comment>
<protein>
    <recommendedName>
        <fullName evidence="1">N-acetyltransferase domain-containing protein</fullName>
    </recommendedName>
</protein>
<evidence type="ECO:0000259" key="1">
    <source>
        <dbReference type="PROSITE" id="PS51186"/>
    </source>
</evidence>